<dbReference type="Pfam" id="PF01738">
    <property type="entry name" value="DLH"/>
    <property type="match status" value="1"/>
</dbReference>
<name>A0A838ZU36_9FLAO</name>
<dbReference type="PROSITE" id="PS51257">
    <property type="entry name" value="PROKAR_LIPOPROTEIN"/>
    <property type="match status" value="1"/>
</dbReference>
<dbReference type="RefSeq" id="WP_182044096.1">
    <property type="nucleotide sequence ID" value="NZ_JACDZE010000004.1"/>
</dbReference>
<keyword evidence="2" id="KW-0378">Hydrolase</keyword>
<dbReference type="InterPro" id="IPR050261">
    <property type="entry name" value="FrsA_esterase"/>
</dbReference>
<accession>A0A838ZU36</accession>
<dbReference type="SUPFAM" id="SSF53474">
    <property type="entry name" value="alpha/beta-Hydrolases"/>
    <property type="match status" value="1"/>
</dbReference>
<evidence type="ECO:0000313" key="3">
    <source>
        <dbReference type="Proteomes" id="UP000552241"/>
    </source>
</evidence>
<organism evidence="2 3">
    <name type="scientific">Moheibacter lacus</name>
    <dbReference type="NCBI Taxonomy" id="2745851"/>
    <lineage>
        <taxon>Bacteria</taxon>
        <taxon>Pseudomonadati</taxon>
        <taxon>Bacteroidota</taxon>
        <taxon>Flavobacteriia</taxon>
        <taxon>Flavobacteriales</taxon>
        <taxon>Weeksellaceae</taxon>
        <taxon>Moheibacter</taxon>
    </lineage>
</organism>
<dbReference type="GO" id="GO:0016787">
    <property type="term" value="F:hydrolase activity"/>
    <property type="evidence" value="ECO:0007669"/>
    <property type="project" value="UniProtKB-KW"/>
</dbReference>
<sequence>MKSSKNILFVLLVGLLFFSCEKKENVPNEKPAQSVAVNDSILTEKEISYDSNGKNFKSFVFFKGDSTVSKPVVLVVPEWWGVNDYAKTRAKQLAEEGYFAMAVDFYGDGKVVDNPEDAQKLATPFYENPALAKQAYDAAKSELSNFSNADTSKMAIIGYCFGGAQALNMARQDASLKGAVSFHGNLLTGVKPNNNSVKLLVLNGEADSFVSAEEIAGFKAEMDSAKVDYKFINYPGAVHAFTNPDATEIGKKFNLQIAYDKDADEKSWKELQDFLTVIFM</sequence>
<reference evidence="2 3" key="1">
    <citation type="submission" date="2020-07" db="EMBL/GenBank/DDBJ databases">
        <title>Moheibacter lacus sp. nov., a member of the family Flavobacteriaceae isolated from freshwater lake sediment.</title>
        <authorList>
            <person name="Liu Y."/>
        </authorList>
    </citation>
    <scope>NUCLEOTIDE SEQUENCE [LARGE SCALE GENOMIC DNA]</scope>
    <source>
        <strain evidence="2 3">BDHS18</strain>
    </source>
</reference>
<dbReference type="Proteomes" id="UP000552241">
    <property type="component" value="Unassembled WGS sequence"/>
</dbReference>
<keyword evidence="3" id="KW-1185">Reference proteome</keyword>
<dbReference type="InterPro" id="IPR029058">
    <property type="entry name" value="AB_hydrolase_fold"/>
</dbReference>
<dbReference type="InterPro" id="IPR002925">
    <property type="entry name" value="Dienelactn_hydro"/>
</dbReference>
<feature type="domain" description="Dienelactone hydrolase" evidence="1">
    <location>
        <begin position="67"/>
        <end position="276"/>
    </location>
</feature>
<dbReference type="Gene3D" id="3.40.50.1820">
    <property type="entry name" value="alpha/beta hydrolase"/>
    <property type="match status" value="1"/>
</dbReference>
<dbReference type="PANTHER" id="PTHR22946:SF0">
    <property type="entry name" value="DIENELACTONE HYDROLASE DOMAIN-CONTAINING PROTEIN"/>
    <property type="match status" value="1"/>
</dbReference>
<comment type="caution">
    <text evidence="2">The sequence shown here is derived from an EMBL/GenBank/DDBJ whole genome shotgun (WGS) entry which is preliminary data.</text>
</comment>
<evidence type="ECO:0000313" key="2">
    <source>
        <dbReference type="EMBL" id="MBA5630504.1"/>
    </source>
</evidence>
<gene>
    <name evidence="2" type="ORF">HU137_12030</name>
</gene>
<evidence type="ECO:0000259" key="1">
    <source>
        <dbReference type="Pfam" id="PF01738"/>
    </source>
</evidence>
<dbReference type="PANTHER" id="PTHR22946">
    <property type="entry name" value="DIENELACTONE HYDROLASE DOMAIN-CONTAINING PROTEIN-RELATED"/>
    <property type="match status" value="1"/>
</dbReference>
<protein>
    <submittedName>
        <fullName evidence="2">Dienelactone hydrolase family protein</fullName>
    </submittedName>
</protein>
<proteinExistence type="predicted"/>
<dbReference type="AlphaFoldDB" id="A0A838ZU36"/>
<dbReference type="EMBL" id="JACDZE010000004">
    <property type="protein sequence ID" value="MBA5630504.1"/>
    <property type="molecule type" value="Genomic_DNA"/>
</dbReference>